<reference evidence="1" key="1">
    <citation type="submission" date="2022-08" db="EMBL/GenBank/DDBJ databases">
        <title>Genome Sequence of Pycnoporus sanguineus.</title>
        <authorList>
            <person name="Buettner E."/>
        </authorList>
    </citation>
    <scope>NUCLEOTIDE SEQUENCE</scope>
    <source>
        <strain evidence="1">CG-C14</strain>
    </source>
</reference>
<gene>
    <name evidence="1" type="ORF">NUW54_g7197</name>
</gene>
<keyword evidence="2" id="KW-1185">Reference proteome</keyword>
<protein>
    <submittedName>
        <fullName evidence="1">Uncharacterized protein</fullName>
    </submittedName>
</protein>
<comment type="caution">
    <text evidence="1">The sequence shown here is derived from an EMBL/GenBank/DDBJ whole genome shotgun (WGS) entry which is preliminary data.</text>
</comment>
<evidence type="ECO:0000313" key="1">
    <source>
        <dbReference type="EMBL" id="KAJ2996820.1"/>
    </source>
</evidence>
<dbReference type="Proteomes" id="UP001144978">
    <property type="component" value="Unassembled WGS sequence"/>
</dbReference>
<organism evidence="1 2">
    <name type="scientific">Trametes sanguinea</name>
    <dbReference type="NCBI Taxonomy" id="158606"/>
    <lineage>
        <taxon>Eukaryota</taxon>
        <taxon>Fungi</taxon>
        <taxon>Dikarya</taxon>
        <taxon>Basidiomycota</taxon>
        <taxon>Agaricomycotina</taxon>
        <taxon>Agaricomycetes</taxon>
        <taxon>Polyporales</taxon>
        <taxon>Polyporaceae</taxon>
        <taxon>Trametes</taxon>
    </lineage>
</organism>
<proteinExistence type="predicted"/>
<sequence>MISFEFDDGAQKPGVPYRAIFFVNGWHYGKRVGNVGPQARFPVPPGILDYQGTNTLAVALWALEDTPVNPTLKLVLDGAFEGGVGAVTKNNPRWAPRAGVY</sequence>
<name>A0ACC1PP37_9APHY</name>
<dbReference type="EMBL" id="JANSHE010002035">
    <property type="protein sequence ID" value="KAJ2996820.1"/>
    <property type="molecule type" value="Genomic_DNA"/>
</dbReference>
<accession>A0ACC1PP37</accession>
<evidence type="ECO:0000313" key="2">
    <source>
        <dbReference type="Proteomes" id="UP001144978"/>
    </source>
</evidence>